<dbReference type="Proteomes" id="UP000031666">
    <property type="component" value="Unassembled WGS sequence"/>
</dbReference>
<evidence type="ECO:0000313" key="2">
    <source>
        <dbReference type="Proteomes" id="UP000031666"/>
    </source>
</evidence>
<gene>
    <name evidence="1" type="ORF">JCM19241_382</name>
</gene>
<reference evidence="1 2" key="2">
    <citation type="submission" date="2015-01" db="EMBL/GenBank/DDBJ databases">
        <authorList>
            <consortium name="NBRP consortium"/>
            <person name="Sawabe T."/>
            <person name="Meirelles P."/>
            <person name="Feng G."/>
            <person name="Sayaka M."/>
            <person name="Hattori M."/>
            <person name="Ohkuma M."/>
        </authorList>
    </citation>
    <scope>NUCLEOTIDE SEQUENCE [LARGE SCALE GENOMIC DNA]</scope>
    <source>
        <strain evidence="2">JCM 19241</strain>
    </source>
</reference>
<protein>
    <submittedName>
        <fullName evidence="1">Uncharacterized protein</fullName>
    </submittedName>
</protein>
<sequence>MGKQVEVIWSSIAAVTVLNEDQKRVVLALISQLKALY</sequence>
<evidence type="ECO:0000313" key="1">
    <source>
        <dbReference type="EMBL" id="GAM76084.1"/>
    </source>
</evidence>
<dbReference type="AlphaFoldDB" id="A0A0B8QNW0"/>
<comment type="caution">
    <text evidence="1">The sequence shown here is derived from an EMBL/GenBank/DDBJ whole genome shotgun (WGS) entry which is preliminary data.</text>
</comment>
<name>A0A0B8QNW0_9VIBR</name>
<proteinExistence type="predicted"/>
<accession>A0A0B8QNW0</accession>
<dbReference type="EMBL" id="BBSC01000005">
    <property type="protein sequence ID" value="GAM76084.1"/>
    <property type="molecule type" value="Genomic_DNA"/>
</dbReference>
<reference evidence="1 2" key="1">
    <citation type="submission" date="2015-01" db="EMBL/GenBank/DDBJ databases">
        <title>Vibrio sp. C94 JCM 19241 whole genome shotgun sequence.</title>
        <authorList>
            <person name="Sawabe T."/>
            <person name="Meirelles P."/>
            <person name="Feng G."/>
            <person name="Sayaka M."/>
            <person name="Hattori M."/>
            <person name="Ohkuma M."/>
        </authorList>
    </citation>
    <scope>NUCLEOTIDE SEQUENCE [LARGE SCALE GENOMIC DNA]</scope>
    <source>
        <strain evidence="2">JCM 19241</strain>
    </source>
</reference>
<organism evidence="1 2">
    <name type="scientific">Vibrio ishigakensis</name>
    <dbReference type="NCBI Taxonomy" id="1481914"/>
    <lineage>
        <taxon>Bacteria</taxon>
        <taxon>Pseudomonadati</taxon>
        <taxon>Pseudomonadota</taxon>
        <taxon>Gammaproteobacteria</taxon>
        <taxon>Vibrionales</taxon>
        <taxon>Vibrionaceae</taxon>
        <taxon>Vibrio</taxon>
    </lineage>
</organism>